<feature type="compositionally biased region" description="Polar residues" evidence="1">
    <location>
        <begin position="128"/>
        <end position="139"/>
    </location>
</feature>
<gene>
    <name evidence="2" type="ORF">K437DRAFT_92636</name>
</gene>
<comment type="caution">
    <text evidence="2">The sequence shown here is derived from an EMBL/GenBank/DDBJ whole genome shotgun (WGS) entry which is preliminary data.</text>
</comment>
<evidence type="ECO:0000256" key="1">
    <source>
        <dbReference type="SAM" id="MobiDB-lite"/>
    </source>
</evidence>
<organism evidence="2 3">
    <name type="scientific">Tilletiaria anomala (strain ATCC 24038 / CBS 436.72 / UBC 951)</name>
    <dbReference type="NCBI Taxonomy" id="1037660"/>
    <lineage>
        <taxon>Eukaryota</taxon>
        <taxon>Fungi</taxon>
        <taxon>Dikarya</taxon>
        <taxon>Basidiomycota</taxon>
        <taxon>Ustilaginomycotina</taxon>
        <taxon>Exobasidiomycetes</taxon>
        <taxon>Georgefischeriales</taxon>
        <taxon>Tilletiariaceae</taxon>
        <taxon>Tilletiaria</taxon>
    </lineage>
</organism>
<feature type="compositionally biased region" description="Low complexity" evidence="1">
    <location>
        <begin position="261"/>
        <end position="270"/>
    </location>
</feature>
<dbReference type="InParanoid" id="A0A066W1B1"/>
<protein>
    <submittedName>
        <fullName evidence="2">Uncharacterized protein</fullName>
    </submittedName>
</protein>
<dbReference type="RefSeq" id="XP_013243858.1">
    <property type="nucleotide sequence ID" value="XM_013388404.1"/>
</dbReference>
<feature type="compositionally biased region" description="Low complexity" evidence="1">
    <location>
        <begin position="92"/>
        <end position="111"/>
    </location>
</feature>
<sequence length="422" mass="44768">MGLDMRVMNDGTMHESAALSFHGMPPTKGVVGELCAGKAQSAALRSSSPLQIDPSLDAPNMQQPTTVMLTEGSDAMEVRQDLSSDSGHRPSTPELSFSPSSLSDGDFSSRSHVSMGPLTPPTYARHSSLASVSQQQARDQQYHHVLPSWQWQEDQPASVNGGKVKGKGKAREAVEHLPTSNSVSKGKARDQAQAQANSERKADRPDFLLRDVGEQEEKMKDDGNDVLADANVDAMSHFPIAFSPETTFTRLQPSSTASGDAPASLMPPSSSGLPLGSLACSEDHVDMDNCQKSEQHDHRPRFPVVAPRPVSVPAAKPLLDCPPPQTAHLYLDDDVAYDGALPPTSAPANTSTRLPRQVYDDLLHGIEIAKLADERLWCEKHGSPSGGVSGAGGIGGGVGGSKLTASRMAIARMSRGPSSSQQ</sequence>
<feature type="region of interest" description="Disordered" evidence="1">
    <location>
        <begin position="77"/>
        <end position="220"/>
    </location>
</feature>
<feature type="compositionally biased region" description="Basic and acidic residues" evidence="1">
    <location>
        <begin position="198"/>
        <end position="220"/>
    </location>
</feature>
<reference evidence="2 3" key="1">
    <citation type="submission" date="2014-05" db="EMBL/GenBank/DDBJ databases">
        <title>Draft genome sequence of a rare smut relative, Tilletiaria anomala UBC 951.</title>
        <authorList>
            <consortium name="DOE Joint Genome Institute"/>
            <person name="Toome M."/>
            <person name="Kuo A."/>
            <person name="Henrissat B."/>
            <person name="Lipzen A."/>
            <person name="Tritt A."/>
            <person name="Yoshinaga Y."/>
            <person name="Zane M."/>
            <person name="Barry K."/>
            <person name="Grigoriev I.V."/>
            <person name="Spatafora J.W."/>
            <person name="Aimea M.C."/>
        </authorList>
    </citation>
    <scope>NUCLEOTIDE SEQUENCE [LARGE SCALE GENOMIC DNA]</scope>
    <source>
        <strain evidence="2 3">UBC 951</strain>
    </source>
</reference>
<feature type="region of interest" description="Disordered" evidence="1">
    <location>
        <begin position="250"/>
        <end position="270"/>
    </location>
</feature>
<feature type="compositionally biased region" description="Polar residues" evidence="1">
    <location>
        <begin position="149"/>
        <end position="158"/>
    </location>
</feature>
<evidence type="ECO:0000313" key="3">
    <source>
        <dbReference type="Proteomes" id="UP000027361"/>
    </source>
</evidence>
<name>A0A066W1B1_TILAU</name>
<dbReference type="EMBL" id="JMSN01000029">
    <property type="protein sequence ID" value="KDN47521.1"/>
    <property type="molecule type" value="Genomic_DNA"/>
</dbReference>
<dbReference type="Proteomes" id="UP000027361">
    <property type="component" value="Unassembled WGS sequence"/>
</dbReference>
<dbReference type="HOGENOM" id="CLU_650828_0_0_1"/>
<dbReference type="AlphaFoldDB" id="A0A066W1B1"/>
<accession>A0A066W1B1</accession>
<evidence type="ECO:0000313" key="2">
    <source>
        <dbReference type="EMBL" id="KDN47521.1"/>
    </source>
</evidence>
<feature type="region of interest" description="Disordered" evidence="1">
    <location>
        <begin position="39"/>
        <end position="62"/>
    </location>
</feature>
<proteinExistence type="predicted"/>
<keyword evidence="3" id="KW-1185">Reference proteome</keyword>
<feature type="compositionally biased region" description="Basic and acidic residues" evidence="1">
    <location>
        <begin position="77"/>
        <end position="88"/>
    </location>
</feature>
<dbReference type="GeneID" id="25267948"/>